<accession>A0ABY1UYJ1</accession>
<evidence type="ECO:0000313" key="3">
    <source>
        <dbReference type="Proteomes" id="UP000256710"/>
    </source>
</evidence>
<dbReference type="Proteomes" id="UP000256710">
    <property type="component" value="Unassembled WGS sequence"/>
</dbReference>
<gene>
    <name evidence="2" type="ORF">CBM2605_A180098</name>
</gene>
<evidence type="ECO:0000313" key="2">
    <source>
        <dbReference type="EMBL" id="SOZ35487.1"/>
    </source>
</evidence>
<sequence length="35" mass="3717">MFSLSPHGERAGVRGGLAGRHIKQGQRFKPAGLSL</sequence>
<protein>
    <submittedName>
        <fullName evidence="2">Uncharacterized protein</fullName>
    </submittedName>
</protein>
<organism evidence="2 3">
    <name type="scientific">Cupriavidus neocaledonicus</name>
    <dbReference type="NCBI Taxonomy" id="1040979"/>
    <lineage>
        <taxon>Bacteria</taxon>
        <taxon>Pseudomonadati</taxon>
        <taxon>Pseudomonadota</taxon>
        <taxon>Betaproteobacteria</taxon>
        <taxon>Burkholderiales</taxon>
        <taxon>Burkholderiaceae</taxon>
        <taxon>Cupriavidus</taxon>
    </lineage>
</organism>
<comment type="caution">
    <text evidence="2">The sequence shown here is derived from an EMBL/GenBank/DDBJ whole genome shotgun (WGS) entry which is preliminary data.</text>
</comment>
<proteinExistence type="predicted"/>
<evidence type="ECO:0000256" key="1">
    <source>
        <dbReference type="SAM" id="MobiDB-lite"/>
    </source>
</evidence>
<name>A0ABY1UYJ1_9BURK</name>
<dbReference type="EMBL" id="OFTC01000010">
    <property type="protein sequence ID" value="SOZ35487.1"/>
    <property type="molecule type" value="Genomic_DNA"/>
</dbReference>
<feature type="region of interest" description="Disordered" evidence="1">
    <location>
        <begin position="1"/>
        <end position="35"/>
    </location>
</feature>
<keyword evidence="3" id="KW-1185">Reference proteome</keyword>
<reference evidence="2 3" key="1">
    <citation type="submission" date="2018-01" db="EMBL/GenBank/DDBJ databases">
        <authorList>
            <person name="Clerissi C."/>
        </authorList>
    </citation>
    <scope>NUCLEOTIDE SEQUENCE [LARGE SCALE GENOMIC DNA]</scope>
    <source>
        <strain evidence="2">Cupriavidus taiwanensis STM 6082</strain>
    </source>
</reference>